<protein>
    <submittedName>
        <fullName evidence="2">Uncharacterized protein</fullName>
    </submittedName>
</protein>
<sequence length="341" mass="37014">MSGVLPPPSKSANSTSLDGRGGEGTQAASAPGPRYLYYRPYQEGDGALESRSPAYSNDRFVGHILSKAVTPPHTAASLKSHLCKIEGFSGSENAYLYSSLLSQTILDDPSRLALMNRYGPGSSEKEPMVLLIKNAETRSTGEPQTLAGLPENPLANNINYVHYRFYNKEGETMSKTSFDEDDPALGRINSLSVAPPFNVSSLKARLAKVEGIGAKNLQLFEDLSADSPMNDSASVALLTDQYPGSTADEPMAFICLNSVDSLPASKPPEVKKQVKLRTTETFAASDDAPAWLPIFKREILLSDGIKIMKKDYRNKTDYEGYMVTNSAGKHGFVLSHHVEKV</sequence>
<accession>A0A0C9WZG4</accession>
<dbReference type="EMBL" id="KN839123">
    <property type="protein sequence ID" value="KIJ90721.1"/>
    <property type="molecule type" value="Genomic_DNA"/>
</dbReference>
<gene>
    <name evidence="2" type="ORF">K443DRAFT_686586</name>
</gene>
<feature type="region of interest" description="Disordered" evidence="1">
    <location>
        <begin position="1"/>
        <end position="35"/>
    </location>
</feature>
<proteinExistence type="predicted"/>
<reference evidence="3" key="2">
    <citation type="submission" date="2015-01" db="EMBL/GenBank/DDBJ databases">
        <title>Evolutionary Origins and Diversification of the Mycorrhizal Mutualists.</title>
        <authorList>
            <consortium name="DOE Joint Genome Institute"/>
            <consortium name="Mycorrhizal Genomics Consortium"/>
            <person name="Kohler A."/>
            <person name="Kuo A."/>
            <person name="Nagy L.G."/>
            <person name="Floudas D."/>
            <person name="Copeland A."/>
            <person name="Barry K.W."/>
            <person name="Cichocki N."/>
            <person name="Veneault-Fourrey C."/>
            <person name="LaButti K."/>
            <person name="Lindquist E.A."/>
            <person name="Lipzen A."/>
            <person name="Lundell T."/>
            <person name="Morin E."/>
            <person name="Murat C."/>
            <person name="Riley R."/>
            <person name="Ohm R."/>
            <person name="Sun H."/>
            <person name="Tunlid A."/>
            <person name="Henrissat B."/>
            <person name="Grigoriev I.V."/>
            <person name="Hibbett D.S."/>
            <person name="Martin F."/>
        </authorList>
    </citation>
    <scope>NUCLEOTIDE SEQUENCE [LARGE SCALE GENOMIC DNA]</scope>
    <source>
        <strain evidence="3">LaAM-08-1</strain>
    </source>
</reference>
<dbReference type="OrthoDB" id="3021143at2759"/>
<evidence type="ECO:0000256" key="1">
    <source>
        <dbReference type="SAM" id="MobiDB-lite"/>
    </source>
</evidence>
<dbReference type="HOGENOM" id="CLU_033651_0_0_1"/>
<dbReference type="Proteomes" id="UP000054477">
    <property type="component" value="Unassembled WGS sequence"/>
</dbReference>
<evidence type="ECO:0000313" key="2">
    <source>
        <dbReference type="EMBL" id="KIJ90721.1"/>
    </source>
</evidence>
<evidence type="ECO:0000313" key="3">
    <source>
        <dbReference type="Proteomes" id="UP000054477"/>
    </source>
</evidence>
<keyword evidence="3" id="KW-1185">Reference proteome</keyword>
<reference evidence="2 3" key="1">
    <citation type="submission" date="2014-04" db="EMBL/GenBank/DDBJ databases">
        <authorList>
            <consortium name="DOE Joint Genome Institute"/>
            <person name="Kuo A."/>
            <person name="Kohler A."/>
            <person name="Nagy L.G."/>
            <person name="Floudas D."/>
            <person name="Copeland A."/>
            <person name="Barry K.W."/>
            <person name="Cichocki N."/>
            <person name="Veneault-Fourrey C."/>
            <person name="LaButti K."/>
            <person name="Lindquist E.A."/>
            <person name="Lipzen A."/>
            <person name="Lundell T."/>
            <person name="Morin E."/>
            <person name="Murat C."/>
            <person name="Sun H."/>
            <person name="Tunlid A."/>
            <person name="Henrissat B."/>
            <person name="Grigoriev I.V."/>
            <person name="Hibbett D.S."/>
            <person name="Martin F."/>
            <person name="Nordberg H.P."/>
            <person name="Cantor M.N."/>
            <person name="Hua S.X."/>
        </authorList>
    </citation>
    <scope>NUCLEOTIDE SEQUENCE [LARGE SCALE GENOMIC DNA]</scope>
    <source>
        <strain evidence="2 3">LaAM-08-1</strain>
    </source>
</reference>
<organism evidence="2 3">
    <name type="scientific">Laccaria amethystina LaAM-08-1</name>
    <dbReference type="NCBI Taxonomy" id="1095629"/>
    <lineage>
        <taxon>Eukaryota</taxon>
        <taxon>Fungi</taxon>
        <taxon>Dikarya</taxon>
        <taxon>Basidiomycota</taxon>
        <taxon>Agaricomycotina</taxon>
        <taxon>Agaricomycetes</taxon>
        <taxon>Agaricomycetidae</taxon>
        <taxon>Agaricales</taxon>
        <taxon>Agaricineae</taxon>
        <taxon>Hydnangiaceae</taxon>
        <taxon>Laccaria</taxon>
    </lineage>
</organism>
<dbReference type="AlphaFoldDB" id="A0A0C9WZG4"/>
<name>A0A0C9WZG4_9AGAR</name>